<feature type="transmembrane region" description="Helical" evidence="12">
    <location>
        <begin position="12"/>
        <end position="29"/>
    </location>
</feature>
<dbReference type="Gene3D" id="1.10.630.10">
    <property type="entry name" value="Cytochrome P450"/>
    <property type="match status" value="1"/>
</dbReference>
<name>A0A3P8VJ93_CYNSE</name>
<feature type="binding site" description="axial binding residue" evidence="10">
    <location>
        <position position="443"/>
    </location>
    <ligand>
        <name>heme</name>
        <dbReference type="ChEBI" id="CHEBI:30413"/>
    </ligand>
    <ligandPart>
        <name>Fe</name>
        <dbReference type="ChEBI" id="CHEBI:18248"/>
    </ligandPart>
</feature>
<dbReference type="Ensembl" id="ENSCSET00000012680.1">
    <property type="protein sequence ID" value="ENSCSEP00000012530.1"/>
    <property type="gene ID" value="ENSCSEG00000008089.1"/>
</dbReference>
<keyword evidence="12" id="KW-1133">Transmembrane helix</keyword>
<dbReference type="STRING" id="244447.ENSCSEP00000012530"/>
<dbReference type="InterPro" id="IPR017972">
    <property type="entry name" value="Cyt_P450_CS"/>
</dbReference>
<evidence type="ECO:0000256" key="6">
    <source>
        <dbReference type="ARBA" id="ARBA00023002"/>
    </source>
</evidence>
<dbReference type="GO" id="GO:0005737">
    <property type="term" value="C:cytoplasm"/>
    <property type="evidence" value="ECO:0007669"/>
    <property type="project" value="TreeGrafter"/>
</dbReference>
<protein>
    <submittedName>
        <fullName evidence="13">Cytochrome P450, family 2, subfamily N, polypeptide 13</fullName>
    </submittedName>
</protein>
<dbReference type="PRINTS" id="PR01686">
    <property type="entry name" value="EP450ICYP2D"/>
</dbReference>
<evidence type="ECO:0000256" key="5">
    <source>
        <dbReference type="ARBA" id="ARBA00022723"/>
    </source>
</evidence>
<accession>A0A3P8VJ93</accession>
<dbReference type="CDD" id="cd11026">
    <property type="entry name" value="CYP2"/>
    <property type="match status" value="1"/>
</dbReference>
<comment type="subcellular location">
    <subcellularLocation>
        <location evidence="2">Membrane</location>
    </subcellularLocation>
</comment>
<evidence type="ECO:0000256" key="8">
    <source>
        <dbReference type="ARBA" id="ARBA00023033"/>
    </source>
</evidence>
<dbReference type="PRINTS" id="PR00463">
    <property type="entry name" value="EP450I"/>
</dbReference>
<evidence type="ECO:0000256" key="12">
    <source>
        <dbReference type="SAM" id="Phobius"/>
    </source>
</evidence>
<evidence type="ECO:0000256" key="2">
    <source>
        <dbReference type="ARBA" id="ARBA00004370"/>
    </source>
</evidence>
<dbReference type="PANTHER" id="PTHR24300:SF177">
    <property type="entry name" value="CYTOCHROME P450 2J2"/>
    <property type="match status" value="1"/>
</dbReference>
<dbReference type="GO" id="GO:0016712">
    <property type="term" value="F:oxidoreductase activity, acting on paired donors, with incorporation or reduction of molecular oxygen, reduced flavin or flavoprotein as one donor, and incorporation of one atom of oxygen"/>
    <property type="evidence" value="ECO:0007669"/>
    <property type="project" value="InterPro"/>
</dbReference>
<evidence type="ECO:0000256" key="9">
    <source>
        <dbReference type="ARBA" id="ARBA00023136"/>
    </source>
</evidence>
<evidence type="ECO:0000256" key="4">
    <source>
        <dbReference type="ARBA" id="ARBA00022617"/>
    </source>
</evidence>
<dbReference type="InterPro" id="IPR001128">
    <property type="entry name" value="Cyt_P450"/>
</dbReference>
<keyword evidence="6 11" id="KW-0560">Oxidoreductase</keyword>
<proteinExistence type="inferred from homology"/>
<evidence type="ECO:0000256" key="1">
    <source>
        <dbReference type="ARBA" id="ARBA00001971"/>
    </source>
</evidence>
<dbReference type="PROSITE" id="PS00086">
    <property type="entry name" value="CYTOCHROME_P450"/>
    <property type="match status" value="1"/>
</dbReference>
<evidence type="ECO:0000256" key="10">
    <source>
        <dbReference type="PIRSR" id="PIRSR602401-1"/>
    </source>
</evidence>
<evidence type="ECO:0000256" key="3">
    <source>
        <dbReference type="ARBA" id="ARBA00010617"/>
    </source>
</evidence>
<dbReference type="FunFam" id="1.10.630.10:FF:000004">
    <property type="entry name" value="cytochrome P450 2D15 isoform X1"/>
    <property type="match status" value="1"/>
</dbReference>
<keyword evidence="9 12" id="KW-0472">Membrane</keyword>
<reference evidence="13" key="3">
    <citation type="submission" date="2025-09" db="UniProtKB">
        <authorList>
            <consortium name="Ensembl"/>
        </authorList>
    </citation>
    <scope>IDENTIFICATION</scope>
</reference>
<organism evidence="13 14">
    <name type="scientific">Cynoglossus semilaevis</name>
    <name type="common">Tongue sole</name>
    <dbReference type="NCBI Taxonomy" id="244447"/>
    <lineage>
        <taxon>Eukaryota</taxon>
        <taxon>Metazoa</taxon>
        <taxon>Chordata</taxon>
        <taxon>Craniata</taxon>
        <taxon>Vertebrata</taxon>
        <taxon>Euteleostomi</taxon>
        <taxon>Actinopterygii</taxon>
        <taxon>Neopterygii</taxon>
        <taxon>Teleostei</taxon>
        <taxon>Neoteleostei</taxon>
        <taxon>Acanthomorphata</taxon>
        <taxon>Carangaria</taxon>
        <taxon>Pleuronectiformes</taxon>
        <taxon>Pleuronectoidei</taxon>
        <taxon>Cynoglossidae</taxon>
        <taxon>Cynoglossinae</taxon>
        <taxon>Cynoglossus</taxon>
    </lineage>
</organism>
<evidence type="ECO:0000256" key="11">
    <source>
        <dbReference type="RuleBase" id="RU000461"/>
    </source>
</evidence>
<dbReference type="SUPFAM" id="SSF48264">
    <property type="entry name" value="Cytochrome P450"/>
    <property type="match status" value="1"/>
</dbReference>
<keyword evidence="12" id="KW-0812">Transmembrane</keyword>
<evidence type="ECO:0000313" key="13">
    <source>
        <dbReference type="Ensembl" id="ENSCSEP00000012530.1"/>
    </source>
</evidence>
<reference evidence="13" key="2">
    <citation type="submission" date="2025-08" db="UniProtKB">
        <authorList>
            <consortium name="Ensembl"/>
        </authorList>
    </citation>
    <scope>IDENTIFICATION</scope>
</reference>
<dbReference type="InParanoid" id="A0A3P8VJ93"/>
<reference evidence="13 14" key="1">
    <citation type="journal article" date="2014" name="Nat. Genet.">
        <title>Whole-genome sequence of a flatfish provides insights into ZW sex chromosome evolution and adaptation to a benthic lifestyle.</title>
        <authorList>
            <person name="Chen S."/>
            <person name="Zhang G."/>
            <person name="Shao C."/>
            <person name="Huang Q."/>
            <person name="Liu G."/>
            <person name="Zhang P."/>
            <person name="Song W."/>
            <person name="An N."/>
            <person name="Chalopin D."/>
            <person name="Volff J.N."/>
            <person name="Hong Y."/>
            <person name="Li Q."/>
            <person name="Sha Z."/>
            <person name="Zhou H."/>
            <person name="Xie M."/>
            <person name="Yu Q."/>
            <person name="Liu Y."/>
            <person name="Xiang H."/>
            <person name="Wang N."/>
            <person name="Wu K."/>
            <person name="Yang C."/>
            <person name="Zhou Q."/>
            <person name="Liao X."/>
            <person name="Yang L."/>
            <person name="Hu Q."/>
            <person name="Zhang J."/>
            <person name="Meng L."/>
            <person name="Jin L."/>
            <person name="Tian Y."/>
            <person name="Lian J."/>
            <person name="Yang J."/>
            <person name="Miao G."/>
            <person name="Liu S."/>
            <person name="Liang Z."/>
            <person name="Yan F."/>
            <person name="Li Y."/>
            <person name="Sun B."/>
            <person name="Zhang H."/>
            <person name="Zhang J."/>
            <person name="Zhu Y."/>
            <person name="Du M."/>
            <person name="Zhao Y."/>
            <person name="Schartl M."/>
            <person name="Tang Q."/>
            <person name="Wang J."/>
        </authorList>
    </citation>
    <scope>NUCLEOTIDE SEQUENCE</scope>
</reference>
<keyword evidence="14" id="KW-1185">Reference proteome</keyword>
<dbReference type="PANTHER" id="PTHR24300">
    <property type="entry name" value="CYTOCHROME P450 508A4-RELATED"/>
    <property type="match status" value="1"/>
</dbReference>
<dbReference type="AlphaFoldDB" id="A0A3P8VJ93"/>
<keyword evidence="5 10" id="KW-0479">Metal-binding</keyword>
<evidence type="ECO:0000256" key="7">
    <source>
        <dbReference type="ARBA" id="ARBA00023004"/>
    </source>
</evidence>
<keyword evidence="4 10" id="KW-0349">Heme</keyword>
<sequence>MWLYNVLLSFDLKGLLLFVFFFLLVADFLNNRKPPNYPPGPKGLPFVGIFFSVDTKHPHLYFNKLSDKFGNVFSVRMGRDKAVFLTGYKMIKEALVTQAENFVDRPFSPMAERFYSGSGGLFLSNGETWKKHRRFALSTLRTFGLGKNIIENSILEEIRYLQDVIENEKGEPFSTARLFNNAASNIICQMVMRKRFEYSDHKFQIMLKYLSELLMLEGSVWATLYESFPSVMKHLPGPHNKLFTNFDLVKDFIHEEVEKHKKDLDHNNPRDYIDTFLIEMDKHKEPELGFNETNLTLCSLDLFLAGTETTSTTLQWALVYLINHPDVQEKVQEEIDKVIGQSRLPSMADRSNMPYTDAVIHEIQRMGNIVPMNALRMAAKDTTLGGYFIPKGTAIMPLLTSVMFDKSQWETPDTFNPGHFLDAEGKFVKKEAHLPFSAGKRVCLGEGLARMEIFLFLVALLQRFSFTVPDGVKLSTEGITGTTRVPHPFKVQARVR</sequence>
<dbReference type="Proteomes" id="UP000265120">
    <property type="component" value="Chromosome 2"/>
</dbReference>
<evidence type="ECO:0000313" key="14">
    <source>
        <dbReference type="Proteomes" id="UP000265120"/>
    </source>
</evidence>
<dbReference type="GO" id="GO:0006805">
    <property type="term" value="P:xenobiotic metabolic process"/>
    <property type="evidence" value="ECO:0007669"/>
    <property type="project" value="TreeGrafter"/>
</dbReference>
<dbReference type="GO" id="GO:0005506">
    <property type="term" value="F:iron ion binding"/>
    <property type="evidence" value="ECO:0007669"/>
    <property type="project" value="InterPro"/>
</dbReference>
<comment type="cofactor">
    <cofactor evidence="1 10">
        <name>heme</name>
        <dbReference type="ChEBI" id="CHEBI:30413"/>
    </cofactor>
</comment>
<keyword evidence="8 11" id="KW-0503">Monooxygenase</keyword>
<dbReference type="Pfam" id="PF00067">
    <property type="entry name" value="p450"/>
    <property type="match status" value="1"/>
</dbReference>
<dbReference type="InterPro" id="IPR050182">
    <property type="entry name" value="Cytochrome_P450_fam2"/>
</dbReference>
<dbReference type="PRINTS" id="PR00385">
    <property type="entry name" value="P450"/>
</dbReference>
<keyword evidence="7 10" id="KW-0408">Iron</keyword>
<dbReference type="InterPro" id="IPR002401">
    <property type="entry name" value="Cyt_P450_E_grp-I"/>
</dbReference>
<dbReference type="OMA" id="VVELNRW"/>
<dbReference type="GeneTree" id="ENSGT00950000182879"/>
<comment type="similarity">
    <text evidence="3 11">Belongs to the cytochrome P450 family.</text>
</comment>
<dbReference type="InterPro" id="IPR036396">
    <property type="entry name" value="Cyt_P450_sf"/>
</dbReference>
<dbReference type="GO" id="GO:0016020">
    <property type="term" value="C:membrane"/>
    <property type="evidence" value="ECO:0007669"/>
    <property type="project" value="UniProtKB-SubCell"/>
</dbReference>
<dbReference type="KEGG" id="csem:103376729"/>
<dbReference type="GO" id="GO:0006082">
    <property type="term" value="P:organic acid metabolic process"/>
    <property type="evidence" value="ECO:0007669"/>
    <property type="project" value="TreeGrafter"/>
</dbReference>
<dbReference type="InterPro" id="IPR008069">
    <property type="entry name" value="Cyt_P450_E_grp-I_CYP2D-like"/>
</dbReference>
<dbReference type="GO" id="GO:0020037">
    <property type="term" value="F:heme binding"/>
    <property type="evidence" value="ECO:0007669"/>
    <property type="project" value="InterPro"/>
</dbReference>